<geneLocation type="plasmid" evidence="2">
    <name>p48/10</name>
</geneLocation>
<reference evidence="2" key="1">
    <citation type="journal article" date="2014" name="Genome Announc.">
        <title>Complete Nucleotide Sequence of pVv01, a P1-Like Plasmid Prophage of Vibrio vulnificus.</title>
        <authorList>
            <person name="Hammerl J.A."/>
            <person name="Klevanskaa K."/>
            <person name="Strauch E."/>
            <person name="Hertwig S."/>
        </authorList>
    </citation>
    <scope>NUCLEOTIDE SEQUENCE</scope>
    <source>
        <strain evidence="2">48/10</strain>
    </source>
</reference>
<proteinExistence type="predicted"/>
<name>A0AAI8ZLI0_VIBVL</name>
<protein>
    <submittedName>
        <fullName evidence="2">Uncharacterized protein</fullName>
    </submittedName>
</protein>
<reference evidence="2" key="2">
    <citation type="submission" date="2014-01" db="EMBL/GenBank/DDBJ databases">
        <authorList>
            <person name="Hammerl J."/>
        </authorList>
    </citation>
    <scope>NUCLEOTIDE SEQUENCE</scope>
    <source>
        <strain evidence="2">48/10</strain>
        <plasmid evidence="2">p48/10</plasmid>
    </source>
</reference>
<sequence length="66" mass="7675">MSVKVESVNDESDPQSKQVRISLTRKRIKFKGRLAGFVALFSLAICHLFIPKFVEEFLNDERKYDV</sequence>
<evidence type="ECO:0000313" key="2">
    <source>
        <dbReference type="EMBL" id="CDM12447.1"/>
    </source>
</evidence>
<keyword evidence="1" id="KW-1133">Transmembrane helix</keyword>
<dbReference type="EMBL" id="HG803186">
    <property type="protein sequence ID" value="CDM12447.1"/>
    <property type="molecule type" value="Genomic_DNA"/>
</dbReference>
<dbReference type="AlphaFoldDB" id="A0AAI8ZLI0"/>
<dbReference type="RefSeq" id="WP_032071969.1">
    <property type="nucleotide sequence ID" value="NC_025128.1"/>
</dbReference>
<keyword evidence="2" id="KW-0614">Plasmid</keyword>
<keyword evidence="1" id="KW-0812">Transmembrane</keyword>
<feature type="transmembrane region" description="Helical" evidence="1">
    <location>
        <begin position="34"/>
        <end position="54"/>
    </location>
</feature>
<evidence type="ECO:0000256" key="1">
    <source>
        <dbReference type="SAM" id="Phobius"/>
    </source>
</evidence>
<organism evidence="2">
    <name type="scientific">Vibrio vulnificus</name>
    <dbReference type="NCBI Taxonomy" id="672"/>
    <lineage>
        <taxon>Bacteria</taxon>
        <taxon>Pseudomonadati</taxon>
        <taxon>Pseudomonadota</taxon>
        <taxon>Gammaproteobacteria</taxon>
        <taxon>Vibrionales</taxon>
        <taxon>Vibrionaceae</taxon>
        <taxon>Vibrio</taxon>
    </lineage>
</organism>
<keyword evidence="1" id="KW-0472">Membrane</keyword>
<accession>A0AAI8ZLI0</accession>